<dbReference type="AlphaFoldDB" id="A0A650CQB0"/>
<sequence length="82" mass="9294">MKISITLRIRTSQPNNVAKIVNVDNINIPRGMEIKVEPTDDDLIVIVSMNIEKPSDILTLKNTADEIIQQINLIEKTLNKVR</sequence>
<proteinExistence type="predicted"/>
<keyword evidence="2" id="KW-1185">Reference proteome</keyword>
<evidence type="ECO:0008006" key="3">
    <source>
        <dbReference type="Google" id="ProtNLM"/>
    </source>
</evidence>
<dbReference type="RefSeq" id="WP_156007286.1">
    <property type="nucleotide sequence ID" value="NZ_CP045483.1"/>
</dbReference>
<dbReference type="EMBL" id="CP045483">
    <property type="protein sequence ID" value="QGR19963.1"/>
    <property type="molecule type" value="Genomic_DNA"/>
</dbReference>
<evidence type="ECO:0000313" key="2">
    <source>
        <dbReference type="Proteomes" id="UP000423396"/>
    </source>
</evidence>
<dbReference type="NCBIfam" id="NF011470">
    <property type="entry name" value="PRK14887.1"/>
    <property type="match status" value="1"/>
</dbReference>
<gene>
    <name evidence="1" type="ORF">D1868_08190</name>
</gene>
<accession>A0A650CQB0</accession>
<reference evidence="1 2" key="1">
    <citation type="submission" date="2019-10" db="EMBL/GenBank/DDBJ databases">
        <title>Genome Sequences from Six Type Strain Members of the Archaeal Family Sulfolobaceae: Acidianus ambivalens, Acidianus infernus, Metallosphaera prunae, Stygiolobus azoricus, Sulfolobus metallicus, and Sulfurisphaera ohwakuensis.</title>
        <authorList>
            <person name="Counts J.A."/>
            <person name="Kelly R.M."/>
        </authorList>
    </citation>
    <scope>NUCLEOTIDE SEQUENCE [LARGE SCALE GENOMIC DNA]</scope>
    <source>
        <strain evidence="1 2">FC6</strain>
    </source>
</reference>
<protein>
    <recommendedName>
        <fullName evidence="3">KEOPS complex Pcc1-like subunit</fullName>
    </recommendedName>
</protein>
<organism evidence="1 2">
    <name type="scientific">Stygiolobus azoricus</name>
    <dbReference type="NCBI Taxonomy" id="41675"/>
    <lineage>
        <taxon>Archaea</taxon>
        <taxon>Thermoproteota</taxon>
        <taxon>Thermoprotei</taxon>
        <taxon>Sulfolobales</taxon>
        <taxon>Sulfolobaceae</taxon>
        <taxon>Stygiolobus</taxon>
    </lineage>
</organism>
<dbReference type="GeneID" id="42799042"/>
<dbReference type="KEGG" id="sazo:D1868_08190"/>
<name>A0A650CQB0_9CREN</name>
<dbReference type="OrthoDB" id="27208at2157"/>
<dbReference type="Proteomes" id="UP000423396">
    <property type="component" value="Chromosome"/>
</dbReference>
<evidence type="ECO:0000313" key="1">
    <source>
        <dbReference type="EMBL" id="QGR19963.1"/>
    </source>
</evidence>